<name>A0A5B0NIW0_PUCGR</name>
<evidence type="ECO:0000256" key="2">
    <source>
        <dbReference type="SAM" id="SignalP"/>
    </source>
</evidence>
<proteinExistence type="predicted"/>
<gene>
    <name evidence="3" type="ORF">PGT21_011427</name>
</gene>
<protein>
    <recommendedName>
        <fullName evidence="5">Secreted protein</fullName>
    </recommendedName>
</protein>
<accession>A0A5B0NIW0</accession>
<keyword evidence="2" id="KW-0732">Signal</keyword>
<evidence type="ECO:0000313" key="3">
    <source>
        <dbReference type="EMBL" id="KAA1089245.1"/>
    </source>
</evidence>
<feature type="region of interest" description="Disordered" evidence="1">
    <location>
        <begin position="97"/>
        <end position="119"/>
    </location>
</feature>
<dbReference type="EMBL" id="VSWC01000093">
    <property type="protein sequence ID" value="KAA1089245.1"/>
    <property type="molecule type" value="Genomic_DNA"/>
</dbReference>
<keyword evidence="4" id="KW-1185">Reference proteome</keyword>
<evidence type="ECO:0008006" key="5">
    <source>
        <dbReference type="Google" id="ProtNLM"/>
    </source>
</evidence>
<evidence type="ECO:0000256" key="1">
    <source>
        <dbReference type="SAM" id="MobiDB-lite"/>
    </source>
</evidence>
<feature type="signal peptide" evidence="2">
    <location>
        <begin position="1"/>
        <end position="18"/>
    </location>
</feature>
<evidence type="ECO:0000313" key="4">
    <source>
        <dbReference type="Proteomes" id="UP000324748"/>
    </source>
</evidence>
<feature type="chain" id="PRO_5022804707" description="Secreted protein" evidence="2">
    <location>
        <begin position="19"/>
        <end position="119"/>
    </location>
</feature>
<organism evidence="3 4">
    <name type="scientific">Puccinia graminis f. sp. tritici</name>
    <dbReference type="NCBI Taxonomy" id="56615"/>
    <lineage>
        <taxon>Eukaryota</taxon>
        <taxon>Fungi</taxon>
        <taxon>Dikarya</taxon>
        <taxon>Basidiomycota</taxon>
        <taxon>Pucciniomycotina</taxon>
        <taxon>Pucciniomycetes</taxon>
        <taxon>Pucciniales</taxon>
        <taxon>Pucciniaceae</taxon>
        <taxon>Puccinia</taxon>
    </lineage>
</organism>
<sequence>MHHHTLIALLLLSICTHSWEVNMQRRCGMCSLIHLDVKEEKMGNFKKLSQTGTTSTKTCGELKPEKSSCNYVYPVELFICKLCDAHAWVITTEDHCPRHRQPEEKYFDPNFPDDDEDDK</sequence>
<feature type="compositionally biased region" description="Basic and acidic residues" evidence="1">
    <location>
        <begin position="97"/>
        <end position="107"/>
    </location>
</feature>
<comment type="caution">
    <text evidence="3">The sequence shown here is derived from an EMBL/GenBank/DDBJ whole genome shotgun (WGS) entry which is preliminary data.</text>
</comment>
<reference evidence="3 4" key="1">
    <citation type="submission" date="2019-05" db="EMBL/GenBank/DDBJ databases">
        <title>Emergence of the Ug99 lineage of the wheat stem rust pathogen through somatic hybridization.</title>
        <authorList>
            <person name="Li F."/>
            <person name="Upadhyaya N.M."/>
            <person name="Sperschneider J."/>
            <person name="Matny O."/>
            <person name="Nguyen-Phuc H."/>
            <person name="Mago R."/>
            <person name="Raley C."/>
            <person name="Miller M.E."/>
            <person name="Silverstein K.A.T."/>
            <person name="Henningsen E."/>
            <person name="Hirsch C.D."/>
            <person name="Visser B."/>
            <person name="Pretorius Z.A."/>
            <person name="Steffenson B.J."/>
            <person name="Schwessinger B."/>
            <person name="Dodds P.N."/>
            <person name="Figueroa M."/>
        </authorList>
    </citation>
    <scope>NUCLEOTIDE SEQUENCE [LARGE SCALE GENOMIC DNA]</scope>
    <source>
        <strain evidence="3">21-0</strain>
    </source>
</reference>
<dbReference type="AlphaFoldDB" id="A0A5B0NIW0"/>
<dbReference type="Proteomes" id="UP000324748">
    <property type="component" value="Unassembled WGS sequence"/>
</dbReference>